<evidence type="ECO:0000313" key="8">
    <source>
        <dbReference type="Proteomes" id="UP000708208"/>
    </source>
</evidence>
<keyword evidence="3 5" id="KW-1133">Transmembrane helix</keyword>
<proteinExistence type="predicted"/>
<evidence type="ECO:0000256" key="5">
    <source>
        <dbReference type="SAM" id="Phobius"/>
    </source>
</evidence>
<dbReference type="Proteomes" id="UP000708208">
    <property type="component" value="Unassembled WGS sequence"/>
</dbReference>
<feature type="transmembrane region" description="Helical" evidence="5">
    <location>
        <begin position="25"/>
        <end position="48"/>
    </location>
</feature>
<dbReference type="AlphaFoldDB" id="A0A8J2K7Q7"/>
<comment type="caution">
    <text evidence="7">The sequence shown here is derived from an EMBL/GenBank/DDBJ whole genome shotgun (WGS) entry which is preliminary data.</text>
</comment>
<organism evidence="7 8">
    <name type="scientific">Allacma fusca</name>
    <dbReference type="NCBI Taxonomy" id="39272"/>
    <lineage>
        <taxon>Eukaryota</taxon>
        <taxon>Metazoa</taxon>
        <taxon>Ecdysozoa</taxon>
        <taxon>Arthropoda</taxon>
        <taxon>Hexapoda</taxon>
        <taxon>Collembola</taxon>
        <taxon>Symphypleona</taxon>
        <taxon>Sminthuridae</taxon>
        <taxon>Allacma</taxon>
    </lineage>
</organism>
<name>A0A8J2K7Q7_9HEXA</name>
<evidence type="ECO:0000256" key="3">
    <source>
        <dbReference type="ARBA" id="ARBA00022989"/>
    </source>
</evidence>
<dbReference type="EMBL" id="CAJVCH010186012">
    <property type="protein sequence ID" value="CAG7729886.1"/>
    <property type="molecule type" value="Genomic_DNA"/>
</dbReference>
<keyword evidence="4 5" id="KW-0472">Membrane</keyword>
<evidence type="ECO:0000256" key="2">
    <source>
        <dbReference type="ARBA" id="ARBA00022692"/>
    </source>
</evidence>
<evidence type="ECO:0000313" key="7">
    <source>
        <dbReference type="EMBL" id="CAG7729886.1"/>
    </source>
</evidence>
<reference evidence="7" key="1">
    <citation type="submission" date="2021-06" db="EMBL/GenBank/DDBJ databases">
        <authorList>
            <person name="Hodson N. C."/>
            <person name="Mongue J. A."/>
            <person name="Jaron S. K."/>
        </authorList>
    </citation>
    <scope>NUCLEOTIDE SEQUENCE</scope>
</reference>
<sequence length="52" mass="6007">MTVEGSNYEEMMVEDCGLFYERTTYFFFSAFILLIIIVVLNLLIGLAVSDFQ</sequence>
<feature type="non-terminal residue" evidence="7">
    <location>
        <position position="52"/>
    </location>
</feature>
<dbReference type="InterPro" id="IPR005821">
    <property type="entry name" value="Ion_trans_dom"/>
</dbReference>
<dbReference type="Pfam" id="PF00520">
    <property type="entry name" value="Ion_trans"/>
    <property type="match status" value="1"/>
</dbReference>
<keyword evidence="2 5" id="KW-0812">Transmembrane</keyword>
<dbReference type="GO" id="GO:0005216">
    <property type="term" value="F:monoatomic ion channel activity"/>
    <property type="evidence" value="ECO:0007669"/>
    <property type="project" value="InterPro"/>
</dbReference>
<comment type="subcellular location">
    <subcellularLocation>
        <location evidence="1">Membrane</location>
        <topology evidence="1">Multi-pass membrane protein</topology>
    </subcellularLocation>
</comment>
<accession>A0A8J2K7Q7</accession>
<evidence type="ECO:0000256" key="1">
    <source>
        <dbReference type="ARBA" id="ARBA00004141"/>
    </source>
</evidence>
<evidence type="ECO:0000259" key="6">
    <source>
        <dbReference type="Pfam" id="PF00520"/>
    </source>
</evidence>
<gene>
    <name evidence="7" type="ORF">AFUS01_LOCUS18573</name>
</gene>
<dbReference type="GO" id="GO:0016020">
    <property type="term" value="C:membrane"/>
    <property type="evidence" value="ECO:0007669"/>
    <property type="project" value="UniProtKB-SubCell"/>
</dbReference>
<protein>
    <recommendedName>
        <fullName evidence="6">Ion transport domain-containing protein</fullName>
    </recommendedName>
</protein>
<feature type="domain" description="Ion transport" evidence="6">
    <location>
        <begin position="6"/>
        <end position="52"/>
    </location>
</feature>
<evidence type="ECO:0000256" key="4">
    <source>
        <dbReference type="ARBA" id="ARBA00023136"/>
    </source>
</evidence>
<keyword evidence="8" id="KW-1185">Reference proteome</keyword>